<keyword evidence="5" id="KW-1185">Reference proteome</keyword>
<organism evidence="4 5">
    <name type="scientific">Nostoc linckia FACHB-391</name>
    <dbReference type="NCBI Taxonomy" id="2692906"/>
    <lineage>
        <taxon>Bacteria</taxon>
        <taxon>Bacillati</taxon>
        <taxon>Cyanobacteriota</taxon>
        <taxon>Cyanophyceae</taxon>
        <taxon>Nostocales</taxon>
        <taxon>Nostocaceae</taxon>
        <taxon>Nostoc</taxon>
    </lineage>
</organism>
<feature type="repeat" description="TPR" evidence="1">
    <location>
        <begin position="186"/>
        <end position="219"/>
    </location>
</feature>
<dbReference type="InterPro" id="IPR019734">
    <property type="entry name" value="TPR_rpt"/>
</dbReference>
<dbReference type="PROSITE" id="PS50005">
    <property type="entry name" value="TPR"/>
    <property type="match status" value="7"/>
</dbReference>
<dbReference type="PROSITE" id="PS50293">
    <property type="entry name" value="TPR_REGION"/>
    <property type="match status" value="1"/>
</dbReference>
<dbReference type="Pfam" id="PF12770">
    <property type="entry name" value="CHAT"/>
    <property type="match status" value="1"/>
</dbReference>
<evidence type="ECO:0000256" key="1">
    <source>
        <dbReference type="PROSITE-ProRule" id="PRU00339"/>
    </source>
</evidence>
<keyword evidence="2" id="KW-0812">Transmembrane</keyword>
<reference evidence="4 5" key="1">
    <citation type="journal article" date="2020" name="ISME J.">
        <title>Comparative genomics reveals insights into cyanobacterial evolution and habitat adaptation.</title>
        <authorList>
            <person name="Chen M.Y."/>
            <person name="Teng W.K."/>
            <person name="Zhao L."/>
            <person name="Hu C.X."/>
            <person name="Zhou Y.K."/>
            <person name="Han B.P."/>
            <person name="Song L.R."/>
            <person name="Shu W.S."/>
        </authorList>
    </citation>
    <scope>NUCLEOTIDE SEQUENCE [LARGE SCALE GENOMIC DNA]</scope>
    <source>
        <strain evidence="4 5">FACHB-391</strain>
    </source>
</reference>
<gene>
    <name evidence="4" type="ORF">H6G95_11235</name>
</gene>
<keyword evidence="2" id="KW-0472">Membrane</keyword>
<dbReference type="Pfam" id="PF13424">
    <property type="entry name" value="TPR_12"/>
    <property type="match status" value="3"/>
</dbReference>
<feature type="repeat" description="TPR" evidence="1">
    <location>
        <begin position="266"/>
        <end position="299"/>
    </location>
</feature>
<name>A0ABR8ETX0_NOSLI</name>
<dbReference type="PANTHER" id="PTHR10098:SF108">
    <property type="entry name" value="TETRATRICOPEPTIDE REPEAT PROTEIN 28"/>
    <property type="match status" value="1"/>
</dbReference>
<dbReference type="SMART" id="SM00028">
    <property type="entry name" value="TPR"/>
    <property type="match status" value="8"/>
</dbReference>
<dbReference type="InterPro" id="IPR024983">
    <property type="entry name" value="CHAT_dom"/>
</dbReference>
<dbReference type="PANTHER" id="PTHR10098">
    <property type="entry name" value="RAPSYN-RELATED"/>
    <property type="match status" value="1"/>
</dbReference>
<dbReference type="RefSeq" id="WP_190892097.1">
    <property type="nucleotide sequence ID" value="NZ_JACJTE010000009.1"/>
</dbReference>
<proteinExistence type="predicted"/>
<dbReference type="EMBL" id="JACJTE010000009">
    <property type="protein sequence ID" value="MBD2561180.1"/>
    <property type="molecule type" value="Genomic_DNA"/>
</dbReference>
<feature type="transmembrane region" description="Helical" evidence="2">
    <location>
        <begin position="12"/>
        <end position="32"/>
    </location>
</feature>
<keyword evidence="2" id="KW-1133">Transmembrane helix</keyword>
<feature type="repeat" description="TPR" evidence="1">
    <location>
        <begin position="346"/>
        <end position="379"/>
    </location>
</feature>
<evidence type="ECO:0000313" key="5">
    <source>
        <dbReference type="Proteomes" id="UP000604661"/>
    </source>
</evidence>
<evidence type="ECO:0000313" key="4">
    <source>
        <dbReference type="EMBL" id="MBD2561180.1"/>
    </source>
</evidence>
<evidence type="ECO:0000259" key="3">
    <source>
        <dbReference type="Pfam" id="PF12770"/>
    </source>
</evidence>
<dbReference type="Proteomes" id="UP000604661">
    <property type="component" value="Unassembled WGS sequence"/>
</dbReference>
<evidence type="ECO:0000256" key="2">
    <source>
        <dbReference type="SAM" id="Phobius"/>
    </source>
</evidence>
<dbReference type="Gene3D" id="1.25.40.10">
    <property type="entry name" value="Tetratricopeptide repeat domain"/>
    <property type="match status" value="2"/>
</dbReference>
<dbReference type="Pfam" id="PF00515">
    <property type="entry name" value="TPR_1"/>
    <property type="match status" value="1"/>
</dbReference>
<feature type="domain" description="CHAT" evidence="3">
    <location>
        <begin position="632"/>
        <end position="949"/>
    </location>
</feature>
<feature type="repeat" description="TPR" evidence="1">
    <location>
        <begin position="106"/>
        <end position="139"/>
    </location>
</feature>
<dbReference type="SUPFAM" id="SSF48452">
    <property type="entry name" value="TPR-like"/>
    <property type="match status" value="2"/>
</dbReference>
<feature type="repeat" description="TPR" evidence="1">
    <location>
        <begin position="226"/>
        <end position="259"/>
    </location>
</feature>
<dbReference type="Pfam" id="PF13181">
    <property type="entry name" value="TPR_8"/>
    <property type="match status" value="1"/>
</dbReference>
<dbReference type="InterPro" id="IPR011990">
    <property type="entry name" value="TPR-like_helical_dom_sf"/>
</dbReference>
<comment type="caution">
    <text evidence="4">The sequence shown here is derived from an EMBL/GenBank/DDBJ whole genome shotgun (WGS) entry which is preliminary data.</text>
</comment>
<feature type="repeat" description="TPR" evidence="1">
    <location>
        <begin position="306"/>
        <end position="339"/>
    </location>
</feature>
<protein>
    <submittedName>
        <fullName evidence="4">CHAT domain-containing protein</fullName>
    </submittedName>
</protein>
<keyword evidence="1" id="KW-0802">TPR repeat</keyword>
<accession>A0ABR8ETX0</accession>
<sequence length="951" mass="106790">MTKFKICDSRQWQFLLFVTGRTVVIFTSILLFSESNVANARQYPVNIAQRMQTDSPDATLAAAELAYQQGKELYEQGTAESLLQAIAKFEIALPFYRKAGERSSEAFTVAHLGKIHSDLGQQQKALSYLNQALSIRQQLGDQKGETITLNNIGNVYLNSGELQKGLSYFHQALLLKQQMGDKAGEALTLNNIGIVYLESTQYQKALDYFNQALPLRRQVEDKAGEARTLNNIGRIYLDLGEPQKALDYYNQALLPLQKLGDKGGEAIALNNIGTVYLDLRERQKALDYFNLALPLYRQVGNKAGEAYNLNNIGTVYLNSGEKQKGLDYFNQALPLYRQVENKVGLATTLNNVGTVYLDMGEQQKGLDYFNQALPLYRQVGNRTGEAQTLYNVASVQRNQGNLKAALTQIKTVINIVEDLRTKINSQELRTSYFATVQNYYEFYIDLLMQLHKQQPSQGYDALALQTSERARARSLLELLTEAKTDIRQGVEPKLLSQERNLQQKLDTLEKRRIQLLGGNHTSAQVQVLEKENEALLEQYQQIQAQIRATSPRYAALTQPQPLSLTQIQQQVLDDNTLLLEYSLGEKRSYLWAVTNKSITSYELPKRADIEATVQKFRQEITTPYLRNSPSIDVLSQQLLAPVAQQLEKKRLVVVSDGALQYVPFSALTRPNSKGSSSYEPLLLNHEIITLPSASTVAILRHEHKERKSAAKTLVVLADPIFSSDDERLQGKVQVSRPPVAENNLASLALTRTATDSDISFDRLRFTRQEAEQILALVPANEGKQAFDFTASRTTATSNELSQYRIIHFATHGILNSKHPELSGVVLSLFDDKGMPQNGFLRLHDVFNLNLQAELVVLSACKTGLGEEVKGEGLVGLTRGFMYAGSPRVVVSLWSVDDQATSELMKVFYKKMLQEGLKPAAALRIAQIEIWRTQKYAAPYYWAAFTLQGEWK</sequence>
<feature type="repeat" description="TPR" evidence="1">
    <location>
        <begin position="146"/>
        <end position="179"/>
    </location>
</feature>